<evidence type="ECO:0000313" key="9">
    <source>
        <dbReference type="Proteomes" id="UP001589798"/>
    </source>
</evidence>
<keyword evidence="5 6" id="KW-0472">Membrane</keyword>
<dbReference type="PANTHER" id="PTHR34820:SF4">
    <property type="entry name" value="INNER MEMBRANE PROTEIN YEBZ"/>
    <property type="match status" value="1"/>
</dbReference>
<dbReference type="RefSeq" id="WP_086485551.1">
    <property type="nucleotide sequence ID" value="NZ_JBHLWK010000006.1"/>
</dbReference>
<feature type="transmembrane region" description="Helical" evidence="6">
    <location>
        <begin position="233"/>
        <end position="254"/>
    </location>
</feature>
<accession>A0ABV6CRC1</accession>
<keyword evidence="9" id="KW-1185">Reference proteome</keyword>
<dbReference type="Pfam" id="PF05425">
    <property type="entry name" value="CopD"/>
    <property type="match status" value="1"/>
</dbReference>
<comment type="subcellular location">
    <subcellularLocation>
        <location evidence="1">Cell membrane</location>
        <topology evidence="1">Multi-pass membrane protein</topology>
    </subcellularLocation>
</comment>
<dbReference type="InterPro" id="IPR032694">
    <property type="entry name" value="CopC/D"/>
</dbReference>
<feature type="transmembrane region" description="Helical" evidence="6">
    <location>
        <begin position="156"/>
        <end position="177"/>
    </location>
</feature>
<feature type="transmembrane region" description="Helical" evidence="6">
    <location>
        <begin position="42"/>
        <end position="69"/>
    </location>
</feature>
<dbReference type="InterPro" id="IPR047689">
    <property type="entry name" value="CopD"/>
</dbReference>
<feature type="transmembrane region" description="Helical" evidence="6">
    <location>
        <begin position="283"/>
        <end position="301"/>
    </location>
</feature>
<dbReference type="PANTHER" id="PTHR34820">
    <property type="entry name" value="INNER MEMBRANE PROTEIN YEBZ"/>
    <property type="match status" value="1"/>
</dbReference>
<keyword evidence="3 6" id="KW-0812">Transmembrane</keyword>
<evidence type="ECO:0000256" key="4">
    <source>
        <dbReference type="ARBA" id="ARBA00022989"/>
    </source>
</evidence>
<feature type="transmembrane region" description="Helical" evidence="6">
    <location>
        <begin position="89"/>
        <end position="112"/>
    </location>
</feature>
<keyword evidence="4 6" id="KW-1133">Transmembrane helix</keyword>
<dbReference type="EMBL" id="JBHLWK010000006">
    <property type="protein sequence ID" value="MFC0203280.1"/>
    <property type="molecule type" value="Genomic_DNA"/>
</dbReference>
<evidence type="ECO:0000256" key="2">
    <source>
        <dbReference type="ARBA" id="ARBA00022475"/>
    </source>
</evidence>
<evidence type="ECO:0000256" key="5">
    <source>
        <dbReference type="ARBA" id="ARBA00023136"/>
    </source>
</evidence>
<organism evidence="8 9">
    <name type="scientific">Novosphingobium soli</name>
    <dbReference type="NCBI Taxonomy" id="574956"/>
    <lineage>
        <taxon>Bacteria</taxon>
        <taxon>Pseudomonadati</taxon>
        <taxon>Pseudomonadota</taxon>
        <taxon>Alphaproteobacteria</taxon>
        <taxon>Sphingomonadales</taxon>
        <taxon>Sphingomonadaceae</taxon>
        <taxon>Novosphingobium</taxon>
    </lineage>
</organism>
<evidence type="ECO:0000313" key="8">
    <source>
        <dbReference type="EMBL" id="MFC0203280.1"/>
    </source>
</evidence>
<name>A0ABV6CRC1_9SPHN</name>
<dbReference type="NCBIfam" id="NF033808">
    <property type="entry name" value="copper_CopD"/>
    <property type="match status" value="1"/>
</dbReference>
<dbReference type="InterPro" id="IPR008457">
    <property type="entry name" value="Cu-R_CopD_dom"/>
</dbReference>
<evidence type="ECO:0000256" key="1">
    <source>
        <dbReference type="ARBA" id="ARBA00004651"/>
    </source>
</evidence>
<protein>
    <submittedName>
        <fullName evidence="8">Copper homeostasis membrane protein CopD</fullName>
    </submittedName>
</protein>
<feature type="domain" description="Copper resistance protein D" evidence="7">
    <location>
        <begin position="193"/>
        <end position="300"/>
    </location>
</feature>
<gene>
    <name evidence="8" type="primary">copD</name>
    <name evidence="8" type="ORF">ACFFJC_03240</name>
</gene>
<evidence type="ECO:0000259" key="7">
    <source>
        <dbReference type="Pfam" id="PF05425"/>
    </source>
</evidence>
<reference evidence="8 9" key="1">
    <citation type="submission" date="2024-09" db="EMBL/GenBank/DDBJ databases">
        <authorList>
            <person name="Sun Q."/>
            <person name="Mori K."/>
        </authorList>
    </citation>
    <scope>NUCLEOTIDE SEQUENCE [LARGE SCALE GENOMIC DNA]</scope>
    <source>
        <strain evidence="8 9">CCM 7706</strain>
    </source>
</reference>
<dbReference type="Proteomes" id="UP001589798">
    <property type="component" value="Unassembled WGS sequence"/>
</dbReference>
<evidence type="ECO:0000256" key="6">
    <source>
        <dbReference type="SAM" id="Phobius"/>
    </source>
</evidence>
<sequence>MSDAGLIAVRWALYVDLGLLFGLPLFALYAPGGVRMAARHLLMPALIAAVALAGVILSALGFAVQASAMTGLPITRPDVSILGDLLNETALGLALKTRVAALLILLLCALFYGRAPRAAAAASTLVGACALATLAWSGHAAAGEGGIGWLQLAADLVHLLAAGAWIGAIAAFLLLAVRWVDADDMDHVSLTEAALRGFAMVGTLVVGLLILTGAVNGAILVGPGNVLSLGKTTYGLLLIVKLTLFAAMLGLAALNRYRVTPALGLAIAQGDARRAMAILRKSLLAEGGLAIVILGLVAWLGTLSPPMSA</sequence>
<comment type="caution">
    <text evidence="8">The sequence shown here is derived from an EMBL/GenBank/DDBJ whole genome shotgun (WGS) entry which is preliminary data.</text>
</comment>
<evidence type="ECO:0000256" key="3">
    <source>
        <dbReference type="ARBA" id="ARBA00022692"/>
    </source>
</evidence>
<feature type="transmembrane region" description="Helical" evidence="6">
    <location>
        <begin position="12"/>
        <end position="30"/>
    </location>
</feature>
<keyword evidence="2" id="KW-1003">Cell membrane</keyword>
<feature type="transmembrane region" description="Helical" evidence="6">
    <location>
        <begin position="198"/>
        <end position="221"/>
    </location>
</feature>
<proteinExistence type="predicted"/>
<feature type="transmembrane region" description="Helical" evidence="6">
    <location>
        <begin position="119"/>
        <end position="136"/>
    </location>
</feature>